<dbReference type="SUPFAM" id="SSF52151">
    <property type="entry name" value="FabD/lysophospholipase-like"/>
    <property type="match status" value="2"/>
</dbReference>
<dbReference type="Proteomes" id="UP000192284">
    <property type="component" value="Unassembled WGS sequence"/>
</dbReference>
<evidence type="ECO:0000313" key="7">
    <source>
        <dbReference type="EMBL" id="ORA08992.1"/>
    </source>
</evidence>
<dbReference type="SMART" id="SM01294">
    <property type="entry name" value="PKS_PP_betabranch"/>
    <property type="match status" value="1"/>
</dbReference>
<dbReference type="FunFam" id="3.40.366.10:FF:000002">
    <property type="entry name" value="Probable polyketide synthase 2"/>
    <property type="match status" value="1"/>
</dbReference>
<dbReference type="InterPro" id="IPR016036">
    <property type="entry name" value="Malonyl_transacylase_ACP-bd"/>
</dbReference>
<dbReference type="Pfam" id="PF00109">
    <property type="entry name" value="ketoacyl-synt"/>
    <property type="match status" value="2"/>
</dbReference>
<keyword evidence="2" id="KW-0597">Phosphoprotein</keyword>
<dbReference type="CDD" id="cd00833">
    <property type="entry name" value="PKS"/>
    <property type="match status" value="2"/>
</dbReference>
<dbReference type="RefSeq" id="WP_083116440.1">
    <property type="nucleotide sequence ID" value="NZ_MVHE01000119.1"/>
</dbReference>
<dbReference type="Gene3D" id="3.40.47.10">
    <property type="match status" value="2"/>
</dbReference>
<dbReference type="PROSITE" id="PS00012">
    <property type="entry name" value="PHOSPHOPANTETHEINE"/>
    <property type="match status" value="1"/>
</dbReference>
<reference evidence="7 8" key="1">
    <citation type="submission" date="2017-02" db="EMBL/GenBank/DDBJ databases">
        <title>The new phylogeny of genus Mycobacterium.</title>
        <authorList>
            <person name="Tortoli E."/>
            <person name="Trovato A."/>
            <person name="Cirillo D.M."/>
        </authorList>
    </citation>
    <scope>NUCLEOTIDE SEQUENCE [LARGE SCALE GENOMIC DNA]</scope>
    <source>
        <strain evidence="7 8">DSM 45057</strain>
    </source>
</reference>
<evidence type="ECO:0000256" key="4">
    <source>
        <dbReference type="ARBA" id="ARBA00023315"/>
    </source>
</evidence>
<dbReference type="GO" id="GO:0006633">
    <property type="term" value="P:fatty acid biosynthetic process"/>
    <property type="evidence" value="ECO:0007669"/>
    <property type="project" value="TreeGrafter"/>
</dbReference>
<dbReference type="InterPro" id="IPR020841">
    <property type="entry name" value="PKS_Beta-ketoAc_synthase_dom"/>
</dbReference>
<dbReference type="SUPFAM" id="SSF53901">
    <property type="entry name" value="Thiolase-like"/>
    <property type="match status" value="2"/>
</dbReference>
<dbReference type="PANTHER" id="PTHR43775">
    <property type="entry name" value="FATTY ACID SYNTHASE"/>
    <property type="match status" value="1"/>
</dbReference>
<dbReference type="InterPro" id="IPR006162">
    <property type="entry name" value="Ppantetheine_attach_site"/>
</dbReference>
<dbReference type="InterPro" id="IPR050091">
    <property type="entry name" value="PKS_NRPS_Biosynth_Enz"/>
</dbReference>
<organism evidence="7 8">
    <name type="scientific">Mycobacterium angelicum</name>
    <dbReference type="NCBI Taxonomy" id="470074"/>
    <lineage>
        <taxon>Bacteria</taxon>
        <taxon>Bacillati</taxon>
        <taxon>Actinomycetota</taxon>
        <taxon>Actinomycetes</taxon>
        <taxon>Mycobacteriales</taxon>
        <taxon>Mycobacteriaceae</taxon>
        <taxon>Mycobacterium</taxon>
    </lineage>
</organism>
<dbReference type="Gene3D" id="3.30.70.3290">
    <property type="match status" value="2"/>
</dbReference>
<dbReference type="SMART" id="SM00825">
    <property type="entry name" value="PKS_KS"/>
    <property type="match status" value="2"/>
</dbReference>
<dbReference type="InterPro" id="IPR036736">
    <property type="entry name" value="ACP-like_sf"/>
</dbReference>
<dbReference type="EMBL" id="MVHE01000119">
    <property type="protein sequence ID" value="ORA08992.1"/>
    <property type="molecule type" value="Genomic_DNA"/>
</dbReference>
<dbReference type="SMART" id="SM00823">
    <property type="entry name" value="PKS_PP"/>
    <property type="match status" value="1"/>
</dbReference>
<dbReference type="SUPFAM" id="SSF55048">
    <property type="entry name" value="Probable ACP-binding domain of malonyl-CoA ACP transacylase"/>
    <property type="match status" value="2"/>
</dbReference>
<feature type="non-terminal residue" evidence="7">
    <location>
        <position position="1857"/>
    </location>
</feature>
<evidence type="ECO:0000259" key="5">
    <source>
        <dbReference type="PROSITE" id="PS50075"/>
    </source>
</evidence>
<keyword evidence="8" id="KW-1185">Reference proteome</keyword>
<evidence type="ECO:0000313" key="8">
    <source>
        <dbReference type="Proteomes" id="UP000192284"/>
    </source>
</evidence>
<dbReference type="InterPro" id="IPR032821">
    <property type="entry name" value="PKS_assoc"/>
</dbReference>
<evidence type="ECO:0000259" key="6">
    <source>
        <dbReference type="PROSITE" id="PS52004"/>
    </source>
</evidence>
<dbReference type="Gene3D" id="3.40.366.10">
    <property type="entry name" value="Malonyl-Coenzyme A Acyl Carrier Protein, domain 2"/>
    <property type="match status" value="2"/>
</dbReference>
<name>A0A1W9Z8C6_MYCAN</name>
<dbReference type="Pfam" id="PF00698">
    <property type="entry name" value="Acyl_transf_1"/>
    <property type="match status" value="2"/>
</dbReference>
<feature type="domain" description="Carrier" evidence="5">
    <location>
        <begin position="927"/>
        <end position="1005"/>
    </location>
</feature>
<dbReference type="InterPro" id="IPR014031">
    <property type="entry name" value="Ketoacyl_synth_C"/>
</dbReference>
<feature type="domain" description="Ketosynthase family 3 (KS3)" evidence="6">
    <location>
        <begin position="1024"/>
        <end position="1447"/>
    </location>
</feature>
<keyword evidence="1" id="KW-0596">Phosphopantetheine</keyword>
<sequence length="1857" mass="193264">MSCRVSGAANPIEFWRLISREHSGVSGNSAYERRFSAAPSGSDPQALAFGACLEDALGFDAAFFGISDSEAEHMDPQQRLALELAWAALEDAGIVPDDIAGSSVGLFVGAMRDDFAALMSSSPATPTARTALGSLRSVIAGRISHFFGFSGPSLVVDTGQSSSLAAISLAIDSLRKGECELALAGGVHLNLDPYAGRSLAKLGVLSPDGICRPFDECANGYVRGEGGGFVVLKRLSSAVQQSNRIYCHMLGGAVVNEGVRPGLITPDAEAHTSLLRAALAAASVDPSVVGYVETHGTGTPAGDAAEVQAIISTYCSDGSRHNAPLIIGSVKPNVGHLESAAGVIGVIKAALALEHGLLPPTLNFDSPNAALAPHVSSVQVLAHESQWTQGHSPRTAAVSSFGISGTNAHLILQQAQPPPTSTARELSDGSADIPLRLWPVSARTPAALAAYADRLSRFLTQHPEVDLTDLAFSLATTRTQHPCRAVLSVPAATEDPRQDLLARLAALRGGEFHPHLVQHQVTHHHSKVVFVLPGQGAQHPAMGAGLYLQHSVFAAAVDACDEALSSYTGWSVRDVITAQPGAVGLDRVDVIQPVLFTVMVSLAQTLISYGVTPDAVIGHSQGEIAAAYIAGALSLDDAAKVVALRSRALRQLSGAGAMASVLLPAQQVRARLHPWAGTLSIAAINGPTQTIISGDPEAVEQFIAGCQADDIQVRALAVDYASHGAHVESLREQLSADFVGLSPGAGQIPLYATVEGALSADPLDTTTMDGDYWYRNLRQPVRLADSVAGVLATGECTFVELSPHPGLAPAITDTVTASGRTGSTVITTLHRDQPDLDALAIALARLHSHGHSPNWRAIYPRGRTIGLPTYPFQHRRYWHDAFTAHHRLQTEIAAAQSDTTSDHATTTNTTATSAALAKQLAGQSPDQQRATVTALVVAATAAVLAHPDPTAIDPASAFTDLGVDSVIALDLRNALTPPTGLNLPSTLAFDHPTPAVLAGYLISQLTGTADALIPVRTLAAPAVDDPIVVVGMACRFPGGADSPAALWDVVSSGTDAMGTFPTDRGWNLAELFDPDPDAVGKTYTSHGAFLAGAAEFDAEFFGISPREAQAIDPQQRLLLEICWEALESAGIDPAGLVGTDTGVFAGTWAQPYGDANSDGAEGYAMTGGATSVASGRVAYALGLQGPAITVDTACSSSLVATHLACQSLRSGESSLALAGGVTIMTTPVIFTEFARQRGLAADGRCKAFAAAADGTAWGEGAGVLVLERLSDARRHRHPVLAVVAGSAVNQDGASNGLTAPNGPAQQRVIAQAVANAGIGLDQVDVVEAHGTGTTLGDPIEAGALIATYGAHRNPDNPLWLGSIKSNIGHTQAAAGTAGLIKMITALQHEMLPPTLHVDQPSPHVDWSARTVRLLTEPISWPVTDHPRTAAVSSFGISGTNAHVIVQQAPASPTPPSSPKAAPALGVWPISARTPAALSAQAGRLRQHLIEHPDADLTEVAYSLAVTRTHHPFRAAITTPATEDIRAQLLAGLDALRTSAPHPNLTQHHLSQPTSRLVFVLPGQGAQYAAMGAGLHQHHRAFADTFDRVCAAFNPHLDVPLGDVVFAEPDSPLAELLTQTAYAQPALFAFGVAMHAVFDEVGICPDVVVGHSIGELTAAYLADVFSLEDAAILISARGRLMQACAPGAMLAIQTRPDDLTAWLADYPETAVAAINSPNSIVVAGPFADIDQLRERCTTHGYKTTSLAVSHAFHSAAMDPALAEFEKIAAGVAFAAPRLPVLSNLTGQLASTDQLTSPNYWAQHLRHTVRFADCVAGLLATGAHTFLELSPHPTLAPAITETGAGSVIITAHRDRPDLD</sequence>
<evidence type="ECO:0000256" key="1">
    <source>
        <dbReference type="ARBA" id="ARBA00022450"/>
    </source>
</evidence>
<dbReference type="Gene3D" id="1.10.1200.10">
    <property type="entry name" value="ACP-like"/>
    <property type="match status" value="1"/>
</dbReference>
<dbReference type="PANTHER" id="PTHR43775:SF51">
    <property type="entry name" value="INACTIVE PHENOLPHTHIOCEROL SYNTHESIS POLYKETIDE SYNTHASE TYPE I PKS1-RELATED"/>
    <property type="match status" value="1"/>
</dbReference>
<dbReference type="InterPro" id="IPR016035">
    <property type="entry name" value="Acyl_Trfase/lysoPLipase"/>
</dbReference>
<comment type="caution">
    <text evidence="7">The sequence shown here is derived from an EMBL/GenBank/DDBJ whole genome shotgun (WGS) entry which is preliminary data.</text>
</comment>
<gene>
    <name evidence="7" type="ORF">BST12_28030</name>
</gene>
<keyword evidence="3" id="KW-0808">Transferase</keyword>
<dbReference type="Pfam" id="PF02801">
    <property type="entry name" value="Ketoacyl-synt_C"/>
    <property type="match status" value="2"/>
</dbReference>
<keyword evidence="4" id="KW-0012">Acyltransferase</keyword>
<dbReference type="PROSITE" id="PS52004">
    <property type="entry name" value="KS3_2"/>
    <property type="match status" value="2"/>
</dbReference>
<protein>
    <submittedName>
        <fullName evidence="7">Uncharacterized protein</fullName>
    </submittedName>
</protein>
<dbReference type="FunFam" id="3.40.47.10:FF:000019">
    <property type="entry name" value="Polyketide synthase type I"/>
    <property type="match status" value="1"/>
</dbReference>
<dbReference type="Pfam" id="PF16197">
    <property type="entry name" value="KAsynt_C_assoc"/>
    <property type="match status" value="2"/>
</dbReference>
<dbReference type="InterPro" id="IPR001227">
    <property type="entry name" value="Ac_transferase_dom_sf"/>
</dbReference>
<dbReference type="PROSITE" id="PS50075">
    <property type="entry name" value="CARRIER"/>
    <property type="match status" value="1"/>
</dbReference>
<evidence type="ECO:0000256" key="2">
    <source>
        <dbReference type="ARBA" id="ARBA00022553"/>
    </source>
</evidence>
<dbReference type="InterPro" id="IPR009081">
    <property type="entry name" value="PP-bd_ACP"/>
</dbReference>
<dbReference type="GO" id="GO:0004312">
    <property type="term" value="F:fatty acid synthase activity"/>
    <property type="evidence" value="ECO:0007669"/>
    <property type="project" value="TreeGrafter"/>
</dbReference>
<dbReference type="SMART" id="SM00827">
    <property type="entry name" value="PKS_AT"/>
    <property type="match status" value="2"/>
</dbReference>
<dbReference type="GO" id="GO:0031177">
    <property type="term" value="F:phosphopantetheine binding"/>
    <property type="evidence" value="ECO:0007669"/>
    <property type="project" value="InterPro"/>
</dbReference>
<accession>A0A1W9Z8C6</accession>
<dbReference type="InterPro" id="IPR014043">
    <property type="entry name" value="Acyl_transferase_dom"/>
</dbReference>
<dbReference type="SUPFAM" id="SSF47336">
    <property type="entry name" value="ACP-like"/>
    <property type="match status" value="1"/>
</dbReference>
<dbReference type="InterPro" id="IPR020806">
    <property type="entry name" value="PKS_PP-bd"/>
</dbReference>
<dbReference type="InterPro" id="IPR014030">
    <property type="entry name" value="Ketoacyl_synth_N"/>
</dbReference>
<feature type="domain" description="Ketosynthase family 3 (KS3)" evidence="6">
    <location>
        <begin position="1"/>
        <end position="414"/>
    </location>
</feature>
<proteinExistence type="predicted"/>
<dbReference type="InterPro" id="IPR016039">
    <property type="entry name" value="Thiolase-like"/>
</dbReference>
<dbReference type="Pfam" id="PF00550">
    <property type="entry name" value="PP-binding"/>
    <property type="match status" value="1"/>
</dbReference>
<evidence type="ECO:0000256" key="3">
    <source>
        <dbReference type="ARBA" id="ARBA00022679"/>
    </source>
</evidence>